<sequence length="177" mass="20492">MRPPSPSVHTPPNLPHRSTALPSSIKTEEETGEPQPKLLDLLSHNEDDEHEHDELGSFDLNETRLILLGEEIVQVSLDLDATHEQDVKPLLKLHEQRRSQITDIIASILHLQLRDQHLPDHFILSDPAFDLNYQQSWAAMRSRWTCSLQGRPIEGREKKWRFVFGAPFKTKSRLIRF</sequence>
<accession>A0A238FEG2</accession>
<reference evidence="3" key="1">
    <citation type="submission" date="2016-09" db="EMBL/GenBank/DDBJ databases">
        <authorList>
            <person name="Jeantristanb JTB J.-T."/>
            <person name="Ricardo R."/>
        </authorList>
    </citation>
    <scope>NUCLEOTIDE SEQUENCE [LARGE SCALE GENOMIC DNA]</scope>
</reference>
<feature type="region of interest" description="Disordered" evidence="1">
    <location>
        <begin position="1"/>
        <end position="38"/>
    </location>
</feature>
<evidence type="ECO:0000313" key="3">
    <source>
        <dbReference type="Proteomes" id="UP000198372"/>
    </source>
</evidence>
<dbReference type="EMBL" id="FMSP01000007">
    <property type="protein sequence ID" value="SCV71189.1"/>
    <property type="molecule type" value="Genomic_DNA"/>
</dbReference>
<keyword evidence="3" id="KW-1185">Reference proteome</keyword>
<organism evidence="2 3">
    <name type="scientific">Microbotryum intermedium</name>
    <dbReference type="NCBI Taxonomy" id="269621"/>
    <lineage>
        <taxon>Eukaryota</taxon>
        <taxon>Fungi</taxon>
        <taxon>Dikarya</taxon>
        <taxon>Basidiomycota</taxon>
        <taxon>Pucciniomycotina</taxon>
        <taxon>Microbotryomycetes</taxon>
        <taxon>Microbotryales</taxon>
        <taxon>Microbotryaceae</taxon>
        <taxon>Microbotryum</taxon>
    </lineage>
</organism>
<name>A0A238FEG2_9BASI</name>
<dbReference type="AlphaFoldDB" id="A0A238FEG2"/>
<proteinExistence type="predicted"/>
<gene>
    <name evidence="2" type="ORF">BQ2448_2777</name>
</gene>
<evidence type="ECO:0000313" key="2">
    <source>
        <dbReference type="EMBL" id="SCV71189.1"/>
    </source>
</evidence>
<dbReference type="Proteomes" id="UP000198372">
    <property type="component" value="Unassembled WGS sequence"/>
</dbReference>
<evidence type="ECO:0000256" key="1">
    <source>
        <dbReference type="SAM" id="MobiDB-lite"/>
    </source>
</evidence>
<protein>
    <submittedName>
        <fullName evidence="2">BQ2448_2777 protein</fullName>
    </submittedName>
</protein>
<dbReference type="OrthoDB" id="10459774at2759"/>